<dbReference type="SUPFAM" id="SSF52540">
    <property type="entry name" value="P-loop containing nucleoside triphosphate hydrolases"/>
    <property type="match status" value="1"/>
</dbReference>
<evidence type="ECO:0000313" key="3">
    <source>
        <dbReference type="Proteomes" id="UP000003763"/>
    </source>
</evidence>
<name>G5HCI5_9FIRM</name>
<dbReference type="AlphaFoldDB" id="G5HCI5"/>
<keyword evidence="1" id="KW-0472">Membrane</keyword>
<protein>
    <submittedName>
        <fullName evidence="2">Uncharacterized protein</fullName>
    </submittedName>
</protein>
<reference evidence="2 3" key="1">
    <citation type="submission" date="2011-08" db="EMBL/GenBank/DDBJ databases">
        <title>The Genome Sequence of Clostridium citroniae WAL-17108.</title>
        <authorList>
            <consortium name="The Broad Institute Genome Sequencing Platform"/>
            <person name="Earl A."/>
            <person name="Ward D."/>
            <person name="Feldgarden M."/>
            <person name="Gevers D."/>
            <person name="Finegold S.M."/>
            <person name="Summanen P.H."/>
            <person name="Molitoris D.R."/>
            <person name="Vaisanen M.L."/>
            <person name="Daigneault M."/>
            <person name="Allen-Vercoe E."/>
            <person name="Young S.K."/>
            <person name="Zeng Q."/>
            <person name="Gargeya S."/>
            <person name="Fitzgerald M."/>
            <person name="Haas B."/>
            <person name="Abouelleil A."/>
            <person name="Alvarado L."/>
            <person name="Arachchi H.M."/>
            <person name="Berlin A."/>
            <person name="Brown A."/>
            <person name="Chapman S.B."/>
            <person name="Chen Z."/>
            <person name="Dunbar C."/>
            <person name="Freedman E."/>
            <person name="Gearin G."/>
            <person name="Gellesch M."/>
            <person name="Goldberg J."/>
            <person name="Griggs A."/>
            <person name="Gujja S."/>
            <person name="Heiman D."/>
            <person name="Howarth C."/>
            <person name="Larson L."/>
            <person name="Lui A."/>
            <person name="MacDonald P.J.P."/>
            <person name="Montmayeur A."/>
            <person name="Murphy C."/>
            <person name="Neiman D."/>
            <person name="Pearson M."/>
            <person name="Priest M."/>
            <person name="Roberts A."/>
            <person name="Saif S."/>
            <person name="Shea T."/>
            <person name="Shenoy N."/>
            <person name="Sisk P."/>
            <person name="Stolte C."/>
            <person name="Sykes S."/>
            <person name="Wortman J."/>
            <person name="Nusbaum C."/>
            <person name="Birren B."/>
        </authorList>
    </citation>
    <scope>NUCLEOTIDE SEQUENCE [LARGE SCALE GENOMIC DNA]</scope>
    <source>
        <strain evidence="2 3">WAL-17108</strain>
    </source>
</reference>
<evidence type="ECO:0000256" key="1">
    <source>
        <dbReference type="SAM" id="Phobius"/>
    </source>
</evidence>
<gene>
    <name evidence="2" type="ORF">HMPREF9469_00297</name>
</gene>
<sequence>MKWLRGFLSENEERKKLLWGLALLFVLALYVSGLLCQAAVDTAHVSFNPFRCYFTAIFSFRGWKTTICTIGLFLIFAGFIAYQGKAGGSDMDEERNFKYSSLGTYGTSGYMTEVEKKQVLREERDVKETKGIILGTDLISGSILSLPPESRLNRNIAVCGSQGSMKSRAFARNMILQCIRRGESMFITDPKSGAKRSCLKRVGTALH</sequence>
<dbReference type="eggNOG" id="COG3505">
    <property type="taxonomic scope" value="Bacteria"/>
</dbReference>
<dbReference type="CDD" id="cd01127">
    <property type="entry name" value="TrwB_TraG_TraD_VirD4"/>
    <property type="match status" value="1"/>
</dbReference>
<comment type="caution">
    <text evidence="2">The sequence shown here is derived from an EMBL/GenBank/DDBJ whole genome shotgun (WGS) entry which is preliminary data.</text>
</comment>
<evidence type="ECO:0000313" key="2">
    <source>
        <dbReference type="EMBL" id="EHF01065.1"/>
    </source>
</evidence>
<dbReference type="EMBL" id="ADLJ01000002">
    <property type="protein sequence ID" value="EHF01065.1"/>
    <property type="molecule type" value="Genomic_DNA"/>
</dbReference>
<dbReference type="PATRIC" id="fig|742733.3.peg.305"/>
<dbReference type="Proteomes" id="UP000003763">
    <property type="component" value="Unassembled WGS sequence"/>
</dbReference>
<dbReference type="InterPro" id="IPR027417">
    <property type="entry name" value="P-loop_NTPase"/>
</dbReference>
<keyword evidence="1" id="KW-1133">Transmembrane helix</keyword>
<proteinExistence type="predicted"/>
<feature type="transmembrane region" description="Helical" evidence="1">
    <location>
        <begin position="62"/>
        <end position="82"/>
    </location>
</feature>
<accession>G5HCI5</accession>
<organism evidence="2 3">
    <name type="scientific">[Clostridium] citroniae WAL-17108</name>
    <dbReference type="NCBI Taxonomy" id="742733"/>
    <lineage>
        <taxon>Bacteria</taxon>
        <taxon>Bacillati</taxon>
        <taxon>Bacillota</taxon>
        <taxon>Clostridia</taxon>
        <taxon>Lachnospirales</taxon>
        <taxon>Lachnospiraceae</taxon>
        <taxon>Enterocloster</taxon>
    </lineage>
</organism>
<dbReference type="HOGENOM" id="CLU_1324508_0_0_9"/>
<keyword evidence="1" id="KW-0812">Transmembrane</keyword>
<dbReference type="Gene3D" id="3.40.50.300">
    <property type="entry name" value="P-loop containing nucleotide triphosphate hydrolases"/>
    <property type="match status" value="1"/>
</dbReference>